<comment type="caution">
    <text evidence="3">The sequence shown here is derived from an EMBL/GenBank/DDBJ whole genome shotgun (WGS) entry which is preliminary data.</text>
</comment>
<gene>
    <name evidence="3" type="ORF">O9K51_02435</name>
</gene>
<keyword evidence="3" id="KW-0378">Hydrolase</keyword>
<evidence type="ECO:0000313" key="4">
    <source>
        <dbReference type="Proteomes" id="UP001163105"/>
    </source>
</evidence>
<protein>
    <submittedName>
        <fullName evidence="3">Glycoside hydrolase family 79 protein</fullName>
    </submittedName>
</protein>
<evidence type="ECO:0000259" key="2">
    <source>
        <dbReference type="Pfam" id="PF16862"/>
    </source>
</evidence>
<dbReference type="Proteomes" id="UP001163105">
    <property type="component" value="Unassembled WGS sequence"/>
</dbReference>
<organism evidence="3 4">
    <name type="scientific">Purpureocillium lavendulum</name>
    <dbReference type="NCBI Taxonomy" id="1247861"/>
    <lineage>
        <taxon>Eukaryota</taxon>
        <taxon>Fungi</taxon>
        <taxon>Dikarya</taxon>
        <taxon>Ascomycota</taxon>
        <taxon>Pezizomycotina</taxon>
        <taxon>Sordariomycetes</taxon>
        <taxon>Hypocreomycetidae</taxon>
        <taxon>Hypocreales</taxon>
        <taxon>Ophiocordycipitaceae</taxon>
        <taxon>Purpureocillium</taxon>
    </lineage>
</organism>
<name>A0AB34G0D3_9HYPO</name>
<feature type="region of interest" description="Disordered" evidence="1">
    <location>
        <begin position="938"/>
        <end position="961"/>
    </location>
</feature>
<dbReference type="PANTHER" id="PTHR36183:SF2">
    <property type="entry name" value="BETA-GLUCURONIDASE C-TERMINAL DOMAIN-CONTAINING PROTEIN"/>
    <property type="match status" value="1"/>
</dbReference>
<evidence type="ECO:0000256" key="1">
    <source>
        <dbReference type="SAM" id="MobiDB-lite"/>
    </source>
</evidence>
<proteinExistence type="predicted"/>
<accession>A0AB34G0D3</accession>
<dbReference type="EMBL" id="JAQHRD010000002">
    <property type="protein sequence ID" value="KAJ6444041.1"/>
    <property type="molecule type" value="Genomic_DNA"/>
</dbReference>
<dbReference type="InterPro" id="IPR017853">
    <property type="entry name" value="GH"/>
</dbReference>
<feature type="compositionally biased region" description="Basic and acidic residues" evidence="1">
    <location>
        <begin position="989"/>
        <end position="1004"/>
    </location>
</feature>
<reference evidence="3" key="1">
    <citation type="submission" date="2023-01" db="EMBL/GenBank/DDBJ databases">
        <title>The growth and conidiation of Purpureocillium lavendulum are regulated by nitrogen source and histone H3K14 acetylation.</title>
        <authorList>
            <person name="Tang P."/>
            <person name="Han J."/>
            <person name="Zhang C."/>
            <person name="Tang P."/>
            <person name="Qi F."/>
            <person name="Zhang K."/>
            <person name="Liang L."/>
        </authorList>
    </citation>
    <scope>NUCLEOTIDE SEQUENCE</scope>
    <source>
        <strain evidence="3">YMF1.00683</strain>
    </source>
</reference>
<dbReference type="AlphaFoldDB" id="A0AB34G0D3"/>
<evidence type="ECO:0000313" key="3">
    <source>
        <dbReference type="EMBL" id="KAJ6444041.1"/>
    </source>
</evidence>
<feature type="region of interest" description="Disordered" evidence="1">
    <location>
        <begin position="975"/>
        <end position="1019"/>
    </location>
</feature>
<feature type="domain" description="Beta-glucuronidase C-terminal" evidence="2">
    <location>
        <begin position="441"/>
        <end position="543"/>
    </location>
</feature>
<dbReference type="InterPro" id="IPR031728">
    <property type="entry name" value="GlcAase_C"/>
</dbReference>
<dbReference type="GO" id="GO:0016787">
    <property type="term" value="F:hydrolase activity"/>
    <property type="evidence" value="ECO:0007669"/>
    <property type="project" value="UniProtKB-KW"/>
</dbReference>
<keyword evidence="4" id="KW-1185">Reference proteome</keyword>
<sequence>MERLSKHPTFDIATMLSGGLFALAGIATVAAETYSVPAKANPVGEPFDGYVSYSIEFSSFPEFAGNKSHPNTYSGNLLANLARLSTTPYIRVGGNTQDYALFDASQAAALVGVVDPSRSPDYPTTITIGPAYFESYATWRGVAGAGDVRFSHGFNMGLGGNRSSGWQTLLDTVPLACRALEGRTYTWEYGNEPDLFSTSAQGPVRPPTWDESTYVDQWLNATRHIRESVKKNCRGVAAPRFMAPSNAGVSNHLKATAMWSEGLNQDKDIELFSTHNYISGAASPGVTLQGTLMNHTKTMQSVDAHIKEYDAIFPGARTGGSKAPPLIFGETNSLYNQGKPGLSNSFGAALWGVDFNLYSASVGFKRVHMHQGTNYRPVTTDLDVVGTKAPYYGSVAVAAMVRPVKKNTPVSISAIPLGPDAREAAYAAHFHPAGRKNRDEARLARVIVINLHGYNTTVGGAGLEPLPNPPARTSRTYTFAVGDAGVKDGARVGVQRLLANGSDAITGITFDGWSYNWDLDKGKPVRLHNVTVGETVKVKGGQVHGLELLAVEAELDELLDAGLGQVRAEVALVLGQNDGLGLVTAQAVTERGLNGDLIEDGAVVELDGEGVGDGAELGVMVVLGVLRVLDALDLLAQGLDELRGGSLAAVGVVGSLEAAEGEHDGAHVLDAVVAVGKVVHGLELLVDDADAGLVGAAGDGLDVGGRLAHGLELVEDLLRGLDGGLGVELGRVRDLEEDVLHDVAAVGALELELLALEEDVVEAPGGGGEDGGDALLALHDLEGQVDGALAGVAGSPRLAGHGVGGVAVGAQGLAVDPGLGDGVGDLLLVEAEHLGDDGGRGDLDKDDVVEADLVEGVEQGQAALDLVGLDHGLEDVLDGEDLAAGQIAASLVGAVDPVGDGQDGAQVVRGVTPLSGQPAVVEVEPSDHGTDVEGAVDGVQDERRAGDVGAVGHDGAGDDGAEELGALLEPQALEAAAEGVEEDPSSGVELRREGDGGGVEREGGEELTASSESMGLLAT</sequence>
<dbReference type="PANTHER" id="PTHR36183">
    <property type="entry name" value="BETA-GLUCURONIDASE"/>
    <property type="match status" value="1"/>
</dbReference>
<dbReference type="InterPro" id="IPR052974">
    <property type="entry name" value="GH79_Enzymes"/>
</dbReference>
<dbReference type="SUPFAM" id="SSF51445">
    <property type="entry name" value="(Trans)glycosidases"/>
    <property type="match status" value="1"/>
</dbReference>
<dbReference type="Gene3D" id="3.20.20.80">
    <property type="entry name" value="Glycosidases"/>
    <property type="match status" value="1"/>
</dbReference>
<dbReference type="Pfam" id="PF16862">
    <property type="entry name" value="Glyco_hydro_79C"/>
    <property type="match status" value="1"/>
</dbReference>